<dbReference type="RefSeq" id="WP_088817677.1">
    <property type="nucleotide sequence ID" value="NZ_FYEZ01000001.1"/>
</dbReference>
<evidence type="ECO:0000313" key="7">
    <source>
        <dbReference type="Proteomes" id="UP000198122"/>
    </source>
</evidence>
<dbReference type="EMBL" id="FYEZ01000001">
    <property type="protein sequence ID" value="SNC62572.1"/>
    <property type="molecule type" value="Genomic_DNA"/>
</dbReference>
<protein>
    <submittedName>
        <fullName evidence="6">DNA recombination protein RmuC</fullName>
    </submittedName>
</protein>
<accession>A0A212T982</accession>
<evidence type="ECO:0000256" key="4">
    <source>
        <dbReference type="ARBA" id="ARBA00023172"/>
    </source>
</evidence>
<keyword evidence="4" id="KW-0233">DNA recombination</keyword>
<keyword evidence="7" id="KW-1185">Reference proteome</keyword>
<evidence type="ECO:0000313" key="6">
    <source>
        <dbReference type="EMBL" id="SNC62572.1"/>
    </source>
</evidence>
<dbReference type="GO" id="GO:0006310">
    <property type="term" value="P:DNA recombination"/>
    <property type="evidence" value="ECO:0007669"/>
    <property type="project" value="UniProtKB-KW"/>
</dbReference>
<dbReference type="PANTHER" id="PTHR30563:SF0">
    <property type="entry name" value="DNA RECOMBINATION PROTEIN RMUC"/>
    <property type="match status" value="1"/>
</dbReference>
<proteinExistence type="inferred from homology"/>
<comment type="function">
    <text evidence="1">Involved in DNA recombination.</text>
</comment>
<evidence type="ECO:0000256" key="5">
    <source>
        <dbReference type="SAM" id="Coils"/>
    </source>
</evidence>
<dbReference type="OrthoDB" id="370725at2"/>
<gene>
    <name evidence="6" type="ORF">SAMN05445756_0725</name>
</gene>
<dbReference type="PANTHER" id="PTHR30563">
    <property type="entry name" value="DNA RECOMBINATION PROTEIN RMUC"/>
    <property type="match status" value="1"/>
</dbReference>
<organism evidence="6 7">
    <name type="scientific">Kytococcus aerolatus</name>
    <dbReference type="NCBI Taxonomy" id="592308"/>
    <lineage>
        <taxon>Bacteria</taxon>
        <taxon>Bacillati</taxon>
        <taxon>Actinomycetota</taxon>
        <taxon>Actinomycetes</taxon>
        <taxon>Micrococcales</taxon>
        <taxon>Kytococcaceae</taxon>
        <taxon>Kytococcus</taxon>
    </lineage>
</organism>
<evidence type="ECO:0000256" key="2">
    <source>
        <dbReference type="ARBA" id="ARBA00009840"/>
    </source>
</evidence>
<comment type="similarity">
    <text evidence="2">Belongs to the RmuC family.</text>
</comment>
<dbReference type="Proteomes" id="UP000198122">
    <property type="component" value="Unassembled WGS sequence"/>
</dbReference>
<dbReference type="Pfam" id="PF02646">
    <property type="entry name" value="RmuC"/>
    <property type="match status" value="1"/>
</dbReference>
<dbReference type="InterPro" id="IPR003798">
    <property type="entry name" value="DNA_recombination_RmuC"/>
</dbReference>
<sequence length="390" mass="42807">MSEDPTTLLPMLLVCALALLALGTLLGWWARGTRGSTQLAVLRERSRSLQERAERAETSLQEREAEAASSARVLEAVTPVQRSLERMERQVTALERDRVEQFGEVGERLRHVAASTERLDAATTSLAGSLASSGVRGTWGETQLRRLVEHAGMLARVDFDEQVRAVSDHDREVRPDMVVNLPDDRVVVLDAKAPMTAFLTAQEVDEADRPGLLTQHAKALRQHVDTLSGKAYWSAFRRTPQFVVCFVPTDATLAAALQADPALYDDALAKEVVLASPSTTMALLRTVAVTWQHDTVERNAEEVLLLGRQLHERLATTAGHLDQMGRQLTRTVESYNQLVGGLESRVLVSARRFTDLGLPGEELPHAPGVTAAARPLTAPELTARTNRPNE</sequence>
<evidence type="ECO:0000256" key="3">
    <source>
        <dbReference type="ARBA" id="ARBA00023054"/>
    </source>
</evidence>
<reference evidence="6 7" key="1">
    <citation type="submission" date="2017-06" db="EMBL/GenBank/DDBJ databases">
        <authorList>
            <person name="Kim H.J."/>
            <person name="Triplett B.A."/>
        </authorList>
    </citation>
    <scope>NUCLEOTIDE SEQUENCE [LARGE SCALE GENOMIC DNA]</scope>
    <source>
        <strain evidence="6 7">DSM 22179</strain>
    </source>
</reference>
<feature type="coiled-coil region" evidence="5">
    <location>
        <begin position="39"/>
        <end position="104"/>
    </location>
</feature>
<dbReference type="AlphaFoldDB" id="A0A212T982"/>
<keyword evidence="3 5" id="KW-0175">Coiled coil</keyword>
<evidence type="ECO:0000256" key="1">
    <source>
        <dbReference type="ARBA" id="ARBA00003416"/>
    </source>
</evidence>
<name>A0A212T982_9MICO</name>